<dbReference type="PaxDb" id="65489-OBART09G18060.1"/>
<keyword evidence="2" id="KW-0732">Signal</keyword>
<dbReference type="GO" id="GO:0006629">
    <property type="term" value="P:lipid metabolic process"/>
    <property type="evidence" value="ECO:0007669"/>
    <property type="project" value="InterPro"/>
</dbReference>
<evidence type="ECO:0000313" key="3">
    <source>
        <dbReference type="EnsemblPlants" id="OBART09G18060.1"/>
    </source>
</evidence>
<comment type="similarity">
    <text evidence="1">Belongs to the 'GDSL' lipolytic enzyme family.</text>
</comment>
<dbReference type="GO" id="GO:0016298">
    <property type="term" value="F:lipase activity"/>
    <property type="evidence" value="ECO:0007669"/>
    <property type="project" value="InterPro"/>
</dbReference>
<dbReference type="Gene3D" id="3.40.50.1110">
    <property type="entry name" value="SGNH hydrolase"/>
    <property type="match status" value="1"/>
</dbReference>
<dbReference type="PANTHER" id="PTHR45642">
    <property type="entry name" value="GDSL ESTERASE/LIPASE EXL3"/>
    <property type="match status" value="1"/>
</dbReference>
<dbReference type="InterPro" id="IPR001087">
    <property type="entry name" value="GDSL"/>
</dbReference>
<accession>A0A0D3H9H5</accession>
<dbReference type="EnsemblPlants" id="OBART09G18060.1">
    <property type="protein sequence ID" value="OBART09G18060.1"/>
    <property type="gene ID" value="OBART09G18060"/>
</dbReference>
<reference evidence="3" key="2">
    <citation type="submission" date="2015-03" db="UniProtKB">
        <authorList>
            <consortium name="EnsemblPlants"/>
        </authorList>
    </citation>
    <scope>IDENTIFICATION</scope>
</reference>
<feature type="signal peptide" evidence="2">
    <location>
        <begin position="1"/>
        <end position="23"/>
    </location>
</feature>
<dbReference type="Proteomes" id="UP000026960">
    <property type="component" value="Chromosome 9"/>
</dbReference>
<feature type="chain" id="PRO_5002273205" evidence="2">
    <location>
        <begin position="24"/>
        <end position="384"/>
    </location>
</feature>
<evidence type="ECO:0000256" key="2">
    <source>
        <dbReference type="SAM" id="SignalP"/>
    </source>
</evidence>
<organism evidence="3">
    <name type="scientific">Oryza barthii</name>
    <dbReference type="NCBI Taxonomy" id="65489"/>
    <lineage>
        <taxon>Eukaryota</taxon>
        <taxon>Viridiplantae</taxon>
        <taxon>Streptophyta</taxon>
        <taxon>Embryophyta</taxon>
        <taxon>Tracheophyta</taxon>
        <taxon>Spermatophyta</taxon>
        <taxon>Magnoliopsida</taxon>
        <taxon>Liliopsida</taxon>
        <taxon>Poales</taxon>
        <taxon>Poaceae</taxon>
        <taxon>BOP clade</taxon>
        <taxon>Oryzoideae</taxon>
        <taxon>Oryzeae</taxon>
        <taxon>Oryzinae</taxon>
        <taxon>Oryza</taxon>
    </lineage>
</organism>
<evidence type="ECO:0000256" key="1">
    <source>
        <dbReference type="ARBA" id="ARBA00008668"/>
    </source>
</evidence>
<dbReference type="PANTHER" id="PTHR45642:SF3">
    <property type="entry name" value="OS09G0540400 PROTEIN"/>
    <property type="match status" value="1"/>
</dbReference>
<reference evidence="3" key="1">
    <citation type="journal article" date="2009" name="Rice">
        <title>De Novo Next Generation Sequencing of Plant Genomes.</title>
        <authorList>
            <person name="Rounsley S."/>
            <person name="Marri P.R."/>
            <person name="Yu Y."/>
            <person name="He R."/>
            <person name="Sisneros N."/>
            <person name="Goicoechea J.L."/>
            <person name="Lee S.J."/>
            <person name="Angelova A."/>
            <person name="Kudrna D."/>
            <person name="Luo M."/>
            <person name="Affourtit J."/>
            <person name="Desany B."/>
            <person name="Knight J."/>
            <person name="Niazi F."/>
            <person name="Egholm M."/>
            <person name="Wing R.A."/>
        </authorList>
    </citation>
    <scope>NUCLEOTIDE SEQUENCE [LARGE SCALE GENOMIC DNA]</scope>
    <source>
        <strain evidence="3">cv. IRGC 105608</strain>
    </source>
</reference>
<dbReference type="eggNOG" id="ENOG502QW19">
    <property type="taxonomic scope" value="Eukaryota"/>
</dbReference>
<name>A0A0D3H9H5_9ORYZ</name>
<dbReference type="InterPro" id="IPR050592">
    <property type="entry name" value="GDSL_lipolytic_enzyme"/>
</dbReference>
<protein>
    <submittedName>
        <fullName evidence="3">Uncharacterized protein</fullName>
    </submittedName>
</protein>
<dbReference type="SUPFAM" id="SSF52266">
    <property type="entry name" value="SGNH hydrolase"/>
    <property type="match status" value="1"/>
</dbReference>
<dbReference type="HOGENOM" id="CLU_015101_0_1_1"/>
<dbReference type="FunFam" id="3.40.50.1110:FF:000003">
    <property type="entry name" value="GDSL esterase/lipase APG"/>
    <property type="match status" value="1"/>
</dbReference>
<evidence type="ECO:0000313" key="4">
    <source>
        <dbReference type="Proteomes" id="UP000026960"/>
    </source>
</evidence>
<keyword evidence="4" id="KW-1185">Reference proteome</keyword>
<dbReference type="PROSITE" id="PS01098">
    <property type="entry name" value="LIPASE_GDSL_SER"/>
    <property type="match status" value="1"/>
</dbReference>
<dbReference type="InterPro" id="IPR036514">
    <property type="entry name" value="SGNH_hydro_sf"/>
</dbReference>
<dbReference type="InterPro" id="IPR008265">
    <property type="entry name" value="Lipase_GDSL_AS"/>
</dbReference>
<dbReference type="STRING" id="65489.A0A0D3H9H5"/>
<dbReference type="Pfam" id="PF00657">
    <property type="entry name" value="Lipase_GDSL"/>
    <property type="match status" value="1"/>
</dbReference>
<sequence length="384" mass="41483">MEHGSVKLLLLVVFCVSPWQVAATTTANGTGGGGRPRVPAVLVFGDSIVDTGNNNAVLTLTRSNFRPYGKDLNGGEPTGRFSNGRIPPDFLASRLGLKDLVPAYLGTDLTDGDLLTGVSFASAGSGYDPLTSTLVAVLPMQEQLNMFAEYKEKLAGIAGEAAAARIVSESLFLVCAGSDDIANNYYLAPVRPLQFDISSYVDFLANLASDFIKNLFMFSLFVLADVGSGTQQLHRQGARRIAVLGMPPIGCVPSQRRRVAVDAAGGGRECDAAQNRAARLFNAKLEQEIGCLRETLQLQSIGYVDIYGVLDDMIADPGKYGFDVSTRGCCGTGEFEVTLLCNQLTATTCADDRKFVFWDSFHPTERAYSIMVDYLYQRYVDKLL</sequence>
<dbReference type="Gramene" id="OBART09G18060.1">
    <property type="protein sequence ID" value="OBART09G18060.1"/>
    <property type="gene ID" value="OBART09G18060"/>
</dbReference>
<dbReference type="InterPro" id="IPR035669">
    <property type="entry name" value="SGNH_plant_lipase-like"/>
</dbReference>
<dbReference type="CDD" id="cd01837">
    <property type="entry name" value="SGNH_plant_lipase_like"/>
    <property type="match status" value="1"/>
</dbReference>
<dbReference type="AlphaFoldDB" id="A0A0D3H9H5"/>
<proteinExistence type="inferred from homology"/>